<dbReference type="Proteomes" id="UP000824115">
    <property type="component" value="Unassembled WGS sequence"/>
</dbReference>
<comment type="caution">
    <text evidence="1">The sequence shown here is derived from an EMBL/GenBank/DDBJ whole genome shotgun (WGS) entry which is preliminary data.</text>
</comment>
<name>A0A9D2GRF9_9BACT</name>
<evidence type="ECO:0000313" key="1">
    <source>
        <dbReference type="EMBL" id="HIZ86218.1"/>
    </source>
</evidence>
<dbReference type="EMBL" id="DXAW01000117">
    <property type="protein sequence ID" value="HIZ86218.1"/>
    <property type="molecule type" value="Genomic_DNA"/>
</dbReference>
<evidence type="ECO:0000313" key="2">
    <source>
        <dbReference type="Proteomes" id="UP000824115"/>
    </source>
</evidence>
<dbReference type="AlphaFoldDB" id="A0A9D2GRF9"/>
<reference evidence="1" key="1">
    <citation type="journal article" date="2021" name="PeerJ">
        <title>Extensive microbial diversity within the chicken gut microbiome revealed by metagenomics and culture.</title>
        <authorList>
            <person name="Gilroy R."/>
            <person name="Ravi A."/>
            <person name="Getino M."/>
            <person name="Pursley I."/>
            <person name="Horton D.L."/>
            <person name="Alikhan N.F."/>
            <person name="Baker D."/>
            <person name="Gharbi K."/>
            <person name="Hall N."/>
            <person name="Watson M."/>
            <person name="Adriaenssens E.M."/>
            <person name="Foster-Nyarko E."/>
            <person name="Jarju S."/>
            <person name="Secka A."/>
            <person name="Antonio M."/>
            <person name="Oren A."/>
            <person name="Chaudhuri R.R."/>
            <person name="La Ragione R."/>
            <person name="Hildebrand F."/>
            <person name="Pallen M.J."/>
        </authorList>
    </citation>
    <scope>NUCLEOTIDE SEQUENCE</scope>
    <source>
        <strain evidence="1">Gambia16-554</strain>
    </source>
</reference>
<protein>
    <submittedName>
        <fullName evidence="1">Uncharacterized protein</fullName>
    </submittedName>
</protein>
<organism evidence="1 2">
    <name type="scientific">Candidatus Coprenecus stercoravium</name>
    <dbReference type="NCBI Taxonomy" id="2840735"/>
    <lineage>
        <taxon>Bacteria</taxon>
        <taxon>Pseudomonadati</taxon>
        <taxon>Bacteroidota</taxon>
        <taxon>Bacteroidia</taxon>
        <taxon>Bacteroidales</taxon>
        <taxon>Rikenellaceae</taxon>
        <taxon>Rikenellaceae incertae sedis</taxon>
        <taxon>Candidatus Coprenecus</taxon>
    </lineage>
</organism>
<proteinExistence type="predicted"/>
<reference evidence="1" key="2">
    <citation type="submission" date="2021-04" db="EMBL/GenBank/DDBJ databases">
        <authorList>
            <person name="Gilroy R."/>
        </authorList>
    </citation>
    <scope>NUCLEOTIDE SEQUENCE</scope>
    <source>
        <strain evidence="1">Gambia16-554</strain>
    </source>
</reference>
<sequence length="277" mass="30905">MRKLLGICLTAVLSVLSVWSCKVDESERDGVNPVLEEGFLIYSVTAAQVLSPVLATLDVALKVDSYLEADSVGRYDIEDRYFPSYRLRLYDDRCLMTGVVSEELNEVIFDSLSIFDTGASWRSCVNGVHSVVTCTAPGEWDVDMDLLRTSLNHIYALDSISMHVSLEKETDTSYVMYGDQYVYTVVTSGSYIEKDPSVKENVIVRVGFETAGQIDAVLSQGIAYFHFFNGGLNMHMDMTGDMERSEDVEVVLSPAVKGTIASIEYMGKTDYWTFNEI</sequence>
<accession>A0A9D2GRF9</accession>
<gene>
    <name evidence="1" type="ORF">IAC04_06980</name>
</gene>